<protein>
    <submittedName>
        <fullName evidence="1">Uncharacterized protein</fullName>
    </submittedName>
</protein>
<sequence>MPEPGVLIAMPVDYPGYVVPGSLHGVCHKCRRGVWIAPSSWLILHDNPDIEVLCWVCAFAGMEKAPGEFMALTPAQLQEIEEWRR</sequence>
<gene>
    <name evidence="1" type="ORF">S06H3_13304</name>
</gene>
<reference evidence="1" key="1">
    <citation type="journal article" date="2014" name="Front. Microbiol.">
        <title>High frequency of phylogenetically diverse reductive dehalogenase-homologous genes in deep subseafloor sedimentary metagenomes.</title>
        <authorList>
            <person name="Kawai M."/>
            <person name="Futagami T."/>
            <person name="Toyoda A."/>
            <person name="Takaki Y."/>
            <person name="Nishi S."/>
            <person name="Hori S."/>
            <person name="Arai W."/>
            <person name="Tsubouchi T."/>
            <person name="Morono Y."/>
            <person name="Uchiyama I."/>
            <person name="Ito T."/>
            <person name="Fujiyama A."/>
            <person name="Inagaki F."/>
            <person name="Takami H."/>
        </authorList>
    </citation>
    <scope>NUCLEOTIDE SEQUENCE</scope>
    <source>
        <strain evidence="1">Expedition CK06-06</strain>
    </source>
</reference>
<dbReference type="EMBL" id="BARV01006492">
    <property type="protein sequence ID" value="GAI13658.1"/>
    <property type="molecule type" value="Genomic_DNA"/>
</dbReference>
<dbReference type="AlphaFoldDB" id="X1L3V8"/>
<comment type="caution">
    <text evidence="1">The sequence shown here is derived from an EMBL/GenBank/DDBJ whole genome shotgun (WGS) entry which is preliminary data.</text>
</comment>
<accession>X1L3V8</accession>
<proteinExistence type="predicted"/>
<name>X1L3V8_9ZZZZ</name>
<organism evidence="1">
    <name type="scientific">marine sediment metagenome</name>
    <dbReference type="NCBI Taxonomy" id="412755"/>
    <lineage>
        <taxon>unclassified sequences</taxon>
        <taxon>metagenomes</taxon>
        <taxon>ecological metagenomes</taxon>
    </lineage>
</organism>
<evidence type="ECO:0000313" key="1">
    <source>
        <dbReference type="EMBL" id="GAI13658.1"/>
    </source>
</evidence>